<dbReference type="InterPro" id="IPR007557">
    <property type="entry name" value="PSP1_C"/>
</dbReference>
<feature type="compositionally biased region" description="Gly residues" evidence="1">
    <location>
        <begin position="508"/>
        <end position="526"/>
    </location>
</feature>
<feature type="compositionally biased region" description="Low complexity" evidence="1">
    <location>
        <begin position="347"/>
        <end position="356"/>
    </location>
</feature>
<dbReference type="NCBIfam" id="NF041131">
    <property type="entry name" value="RicT_YaaT_fam"/>
    <property type="match status" value="1"/>
</dbReference>
<keyword evidence="4" id="KW-1185">Reference proteome</keyword>
<dbReference type="PANTHER" id="PTHR43830:SF3">
    <property type="entry name" value="PROTEIN PSP1"/>
    <property type="match status" value="1"/>
</dbReference>
<reference evidence="3 4" key="1">
    <citation type="submission" date="2018-03" db="EMBL/GenBank/DDBJ databases">
        <title>Genomic Encyclopedia of Archaeal and Bacterial Type Strains, Phase II (KMG-II): from individual species to whole genera.</title>
        <authorList>
            <person name="Goeker M."/>
        </authorList>
    </citation>
    <scope>NUCLEOTIDE SEQUENCE [LARGE SCALE GENOMIC DNA]</scope>
    <source>
        <strain evidence="3 4">DSM 29057</strain>
    </source>
</reference>
<evidence type="ECO:0000313" key="4">
    <source>
        <dbReference type="Proteomes" id="UP000241964"/>
    </source>
</evidence>
<dbReference type="Proteomes" id="UP000241964">
    <property type="component" value="Unassembled WGS sequence"/>
</dbReference>
<evidence type="ECO:0000313" key="3">
    <source>
        <dbReference type="EMBL" id="PSL29446.1"/>
    </source>
</evidence>
<dbReference type="OrthoDB" id="9779344at2"/>
<dbReference type="InterPro" id="IPR047767">
    <property type="entry name" value="PSP1-like"/>
</dbReference>
<gene>
    <name evidence="3" type="ORF">CLV60_105288</name>
</gene>
<evidence type="ECO:0000256" key="1">
    <source>
        <dbReference type="SAM" id="MobiDB-lite"/>
    </source>
</evidence>
<dbReference type="Pfam" id="PF04468">
    <property type="entry name" value="PSP1"/>
    <property type="match status" value="1"/>
</dbReference>
<feature type="domain" description="PSP1 C-terminal" evidence="2">
    <location>
        <begin position="83"/>
        <end position="168"/>
    </location>
</feature>
<accession>A0A2P8G665</accession>
<feature type="compositionally biased region" description="Low complexity" evidence="1">
    <location>
        <begin position="363"/>
        <end position="401"/>
    </location>
</feature>
<dbReference type="PROSITE" id="PS51411">
    <property type="entry name" value="PSP1_C"/>
    <property type="match status" value="1"/>
</dbReference>
<sequence>MNVFDWLSHMDVPTGQRFDVIEVKFKGGRKEYFRNINQLEFITGDYVVCEMASGQHIGTVSLQGELVRLQMKRKNVQINDDLHVIYRIATEKDLDKFTQAMAREMPTLYRTREIIREMKLNMKLSDVEYQSDNTKTTFYYSSEERVDFRELIKMLASEFKVRIEMRQISLRQEASRLGGLGSCGRELCCSTWLTDFKNISTAAARYQNLSLNPAKLSGQCGRLKCCLNYELETYIDALRDIPTVDAPLKTKKGVATLQKTDIFKKIMWFGFDKDTNWYPVPIDKVLEIIELNKKEIIPESLEILTPEPEKGVDKVPGKLNSDLENLDKKYSDEQKKKKKKKNRSGKNRGNGPENSAGEGGGNEAVNASAENAGNAPQNKGNNQNQRNRGNNQGNEGRNRGNNHGEGPRNRGNNQGEEAGNRGNNLGEERQNKGNTQGEEPRNRGNNPNEGQRNRGNNQGGEPRNKGNNNPGGEPRNKGNNPEGNKNNNEGNRNSRNRNRGPKPNGAQPSGGGPKPDGTPSGGENNG</sequence>
<dbReference type="AlphaFoldDB" id="A0A2P8G665"/>
<name>A0A2P8G665_9BACT</name>
<protein>
    <submittedName>
        <fullName evidence="3">Cell fate regulator YaaT (PSP1 superfamily)</fullName>
    </submittedName>
</protein>
<proteinExistence type="predicted"/>
<organism evidence="3 4">
    <name type="scientific">Dyadobacter jiangsuensis</name>
    <dbReference type="NCBI Taxonomy" id="1591085"/>
    <lineage>
        <taxon>Bacteria</taxon>
        <taxon>Pseudomonadati</taxon>
        <taxon>Bacteroidota</taxon>
        <taxon>Cytophagia</taxon>
        <taxon>Cytophagales</taxon>
        <taxon>Spirosomataceae</taxon>
        <taxon>Dyadobacter</taxon>
    </lineage>
</organism>
<evidence type="ECO:0000259" key="2">
    <source>
        <dbReference type="PROSITE" id="PS51411"/>
    </source>
</evidence>
<comment type="caution">
    <text evidence="3">The sequence shown here is derived from an EMBL/GenBank/DDBJ whole genome shotgun (WGS) entry which is preliminary data.</text>
</comment>
<dbReference type="RefSeq" id="WP_106595717.1">
    <property type="nucleotide sequence ID" value="NZ_PYAS01000005.1"/>
</dbReference>
<feature type="compositionally biased region" description="Basic residues" evidence="1">
    <location>
        <begin position="336"/>
        <end position="346"/>
    </location>
</feature>
<dbReference type="GO" id="GO:0005737">
    <property type="term" value="C:cytoplasm"/>
    <property type="evidence" value="ECO:0007669"/>
    <property type="project" value="TreeGrafter"/>
</dbReference>
<feature type="compositionally biased region" description="Basic and acidic residues" evidence="1">
    <location>
        <begin position="325"/>
        <end position="335"/>
    </location>
</feature>
<feature type="region of interest" description="Disordered" evidence="1">
    <location>
        <begin position="308"/>
        <end position="526"/>
    </location>
</feature>
<dbReference type="EMBL" id="PYAS01000005">
    <property type="protein sequence ID" value="PSL29446.1"/>
    <property type="molecule type" value="Genomic_DNA"/>
</dbReference>
<dbReference type="PANTHER" id="PTHR43830">
    <property type="entry name" value="PROTEIN PSP1"/>
    <property type="match status" value="1"/>
</dbReference>
<feature type="compositionally biased region" description="Low complexity" evidence="1">
    <location>
        <begin position="443"/>
        <end position="493"/>
    </location>
</feature>